<dbReference type="GO" id="GO:0030313">
    <property type="term" value="C:cell envelope"/>
    <property type="evidence" value="ECO:0007669"/>
    <property type="project" value="UniProtKB-SubCell"/>
</dbReference>
<dbReference type="InterPro" id="IPR000914">
    <property type="entry name" value="SBP_5_dom"/>
</dbReference>
<comment type="similarity">
    <text evidence="2">Belongs to the bacterial solute-binding protein 5 family.</text>
</comment>
<feature type="signal peptide" evidence="5">
    <location>
        <begin position="1"/>
        <end position="17"/>
    </location>
</feature>
<keyword evidence="3" id="KW-0813">Transport</keyword>
<dbReference type="InterPro" id="IPR039424">
    <property type="entry name" value="SBP_5"/>
</dbReference>
<evidence type="ECO:0000259" key="6">
    <source>
        <dbReference type="Pfam" id="PF00496"/>
    </source>
</evidence>
<protein>
    <submittedName>
        <fullName evidence="7">Peptide ABC transporter substrate-binding protein</fullName>
    </submittedName>
</protein>
<feature type="chain" id="PRO_5028979702" evidence="5">
    <location>
        <begin position="18"/>
        <end position="485"/>
    </location>
</feature>
<evidence type="ECO:0000256" key="3">
    <source>
        <dbReference type="ARBA" id="ARBA00022448"/>
    </source>
</evidence>
<dbReference type="PROSITE" id="PS51257">
    <property type="entry name" value="PROKAR_LIPOPROTEIN"/>
    <property type="match status" value="1"/>
</dbReference>
<reference evidence="7 8" key="1">
    <citation type="submission" date="2020-05" db="EMBL/GenBank/DDBJ databases">
        <title>Erythrobacter mangrovi sp. nov., isolated from rhizosphere soil of mangrove plant (Kandelia candel).</title>
        <authorList>
            <person name="Ye Y.H."/>
        </authorList>
    </citation>
    <scope>NUCLEOTIDE SEQUENCE [LARGE SCALE GENOMIC DNA]</scope>
    <source>
        <strain evidence="7 8">EB310</strain>
    </source>
</reference>
<evidence type="ECO:0000256" key="5">
    <source>
        <dbReference type="SAM" id="SignalP"/>
    </source>
</evidence>
<dbReference type="PANTHER" id="PTHR30290:SF10">
    <property type="entry name" value="PERIPLASMIC OLIGOPEPTIDE-BINDING PROTEIN-RELATED"/>
    <property type="match status" value="1"/>
</dbReference>
<dbReference type="RefSeq" id="WP_173213669.1">
    <property type="nucleotide sequence ID" value="NZ_CP053921.1"/>
</dbReference>
<dbReference type="Gene3D" id="3.10.105.10">
    <property type="entry name" value="Dipeptide-binding Protein, Domain 3"/>
    <property type="match status" value="1"/>
</dbReference>
<feature type="domain" description="Solute-binding protein family 5" evidence="6">
    <location>
        <begin position="67"/>
        <end position="373"/>
    </location>
</feature>
<name>A0A7D4B7D2_9SPHN</name>
<dbReference type="PANTHER" id="PTHR30290">
    <property type="entry name" value="PERIPLASMIC BINDING COMPONENT OF ABC TRANSPORTER"/>
    <property type="match status" value="1"/>
</dbReference>
<dbReference type="Pfam" id="PF00496">
    <property type="entry name" value="SBP_bac_5"/>
    <property type="match status" value="1"/>
</dbReference>
<organism evidence="7 8">
    <name type="scientific">Erythrobacter mangrovi</name>
    <dbReference type="NCBI Taxonomy" id="2739433"/>
    <lineage>
        <taxon>Bacteria</taxon>
        <taxon>Pseudomonadati</taxon>
        <taxon>Pseudomonadota</taxon>
        <taxon>Alphaproteobacteria</taxon>
        <taxon>Sphingomonadales</taxon>
        <taxon>Erythrobacteraceae</taxon>
        <taxon>Erythrobacter/Porphyrobacter group</taxon>
        <taxon>Erythrobacter</taxon>
    </lineage>
</organism>
<dbReference type="GO" id="GO:0015833">
    <property type="term" value="P:peptide transport"/>
    <property type="evidence" value="ECO:0007669"/>
    <property type="project" value="TreeGrafter"/>
</dbReference>
<sequence>MRIVAAILLALATAACGGSVDDGIVDVAFIAAPDELQTDGLRLDFAGEHLRAATAQGLVALDASGAVVPAVAERWIVTDDGSSYIFRIHEYDMENGTRLTAQAVRDNLRRTLRRLEGTSLGLDLAKVREVRAMTGRVIEIRLTSPMPDLLQLLAQPELGLIIDKRWLGPMRLVAEDDVVVLDAQPPEARGLPSQPGWEDAVSRVRVYAESAKDATEGFGDGRFDLVLGGTIATLPLADTGPLTRGTIRLDAALGLFGLDVQKPTGFLGTSENREALAMAIDRANLLQAFNIGGWIPTTRVVAPGLPGDGGTVSERWTDLDLGERKALAQSRVAQWRAGLGPPRVSIGLPEGPGSDRLFTALARDFAAIGVSASRASDPAKADLVLRDRVARFGAASWFLNQFNCRVSKVVCAEGTDYLVGLANEAKDPAEEASYLAEAEQALTATNLYIPLGAPIRWSLVRGDIGEFLENRWNIHPLFPLSRAPI</sequence>
<dbReference type="GO" id="GO:1904680">
    <property type="term" value="F:peptide transmembrane transporter activity"/>
    <property type="evidence" value="ECO:0007669"/>
    <property type="project" value="TreeGrafter"/>
</dbReference>
<keyword evidence="4 5" id="KW-0732">Signal</keyword>
<gene>
    <name evidence="7" type="ORF">HQR01_06570</name>
</gene>
<dbReference type="EMBL" id="CP053921">
    <property type="protein sequence ID" value="QKG71063.1"/>
    <property type="molecule type" value="Genomic_DNA"/>
</dbReference>
<comment type="subcellular location">
    <subcellularLocation>
        <location evidence="1">Periplasm</location>
    </subcellularLocation>
</comment>
<dbReference type="KEGG" id="emv:HQR01_06570"/>
<evidence type="ECO:0000256" key="2">
    <source>
        <dbReference type="ARBA" id="ARBA00005695"/>
    </source>
</evidence>
<proteinExistence type="inferred from homology"/>
<evidence type="ECO:0000256" key="1">
    <source>
        <dbReference type="ARBA" id="ARBA00004418"/>
    </source>
</evidence>
<accession>A0A7D4B7D2</accession>
<keyword evidence="8" id="KW-1185">Reference proteome</keyword>
<dbReference type="Proteomes" id="UP000504693">
    <property type="component" value="Chromosome"/>
</dbReference>
<dbReference type="SUPFAM" id="SSF53850">
    <property type="entry name" value="Periplasmic binding protein-like II"/>
    <property type="match status" value="1"/>
</dbReference>
<dbReference type="AlphaFoldDB" id="A0A7D4B7D2"/>
<evidence type="ECO:0000313" key="8">
    <source>
        <dbReference type="Proteomes" id="UP000504693"/>
    </source>
</evidence>
<dbReference type="Gene3D" id="3.90.76.10">
    <property type="entry name" value="Dipeptide-binding Protein, Domain 1"/>
    <property type="match status" value="1"/>
</dbReference>
<evidence type="ECO:0000313" key="7">
    <source>
        <dbReference type="EMBL" id="QKG71063.1"/>
    </source>
</evidence>
<evidence type="ECO:0000256" key="4">
    <source>
        <dbReference type="ARBA" id="ARBA00022729"/>
    </source>
</evidence>
<dbReference type="Gene3D" id="3.40.190.10">
    <property type="entry name" value="Periplasmic binding protein-like II"/>
    <property type="match status" value="1"/>
</dbReference>